<proteinExistence type="predicted"/>
<dbReference type="PANTHER" id="PTHR13275:SF4">
    <property type="entry name" value="VACUOLAR PROTEIN SORTING-ASSOCIATED PROTEIN 72 HOMOLOG"/>
    <property type="match status" value="1"/>
</dbReference>
<dbReference type="PANTHER" id="PTHR13275">
    <property type="entry name" value="YL-1 PROTEIN TRANSCRIPTION FACTOR-LIKE 1"/>
    <property type="match status" value="1"/>
</dbReference>
<feature type="region of interest" description="Disordered" evidence="1">
    <location>
        <begin position="374"/>
        <end position="465"/>
    </location>
</feature>
<evidence type="ECO:0000256" key="1">
    <source>
        <dbReference type="SAM" id="MobiDB-lite"/>
    </source>
</evidence>
<feature type="compositionally biased region" description="Acidic residues" evidence="1">
    <location>
        <begin position="422"/>
        <end position="464"/>
    </location>
</feature>
<feature type="region of interest" description="Disordered" evidence="1">
    <location>
        <begin position="124"/>
        <end position="200"/>
    </location>
</feature>
<name>A0ABP0SW24_9DINO</name>
<evidence type="ECO:0000313" key="2">
    <source>
        <dbReference type="EMBL" id="CAK9116405.1"/>
    </source>
</evidence>
<feature type="compositionally biased region" description="Acidic residues" evidence="1">
    <location>
        <begin position="640"/>
        <end position="665"/>
    </location>
</feature>
<feature type="compositionally biased region" description="Acidic residues" evidence="1">
    <location>
        <begin position="384"/>
        <end position="415"/>
    </location>
</feature>
<feature type="region of interest" description="Disordered" evidence="1">
    <location>
        <begin position="579"/>
        <end position="761"/>
    </location>
</feature>
<feature type="compositionally biased region" description="Low complexity" evidence="1">
    <location>
        <begin position="1"/>
        <end position="21"/>
    </location>
</feature>
<feature type="compositionally biased region" description="Basic and acidic residues" evidence="1">
    <location>
        <begin position="595"/>
        <end position="604"/>
    </location>
</feature>
<accession>A0ABP0SW24</accession>
<keyword evidence="3" id="KW-1185">Reference proteome</keyword>
<organism evidence="2 3">
    <name type="scientific">Durusdinium trenchii</name>
    <dbReference type="NCBI Taxonomy" id="1381693"/>
    <lineage>
        <taxon>Eukaryota</taxon>
        <taxon>Sar</taxon>
        <taxon>Alveolata</taxon>
        <taxon>Dinophyceae</taxon>
        <taxon>Suessiales</taxon>
        <taxon>Symbiodiniaceae</taxon>
        <taxon>Durusdinium</taxon>
    </lineage>
</organism>
<sequence length="983" mass="105184">MSSSGSWTWSSSSGSHNGISSEMMDKLMKEGHMGSGGSWTWSSSSGSHGGAGGGGSFSWSSSSGSSGDISQEMMDKISQGGMSKDGIREALAMLEKMKAGNGGSVEESEAQLEKLKKIEGMLKDAQGSDTETEDGSSGSETSSDSSTGTSSSDDASSSSSDESASSSSDESASSSSDESASSSSDESGSSDASTVSSISSESSATSAPSVAAMLAPTPAAVPVVAPAAVPAVAPAAVPAPTPVTGVGALGGSSSDMMKKFMNGISGTMLDDLMGSVAKNDAHGIPYCSTGHKHQCPSDWVGSDGGYHCMHKLVRQTSLSQYESSGGACRPFGHGPFPYVDCQDQCRIGGQADAADNGGEMTPEMKQKLMNMMMHKMKPPPNTEEQQEPEAATEETEKEEEPEAAAEKEEEPEAEKEEAPEAEKEEEPEAAAEKEEEPEAEKEEAPEAETEEEPEEAAEKEEDSEAAAMKEFMDGMSKSELDDFMASTASNDEHGLPFCAVGHRHQCPADWVSNDGGYHCLHQLGETKEQYESSGGACRPFGHGPFPSIDCQDQCRISGQAEAANNGGKLTPVMKEKLKMMMQKQAQEQAEAEKEEVEKEEKPEATAETEEEPEAEKEEPEAAAETTEKEPEAAAEKQEEPEAAAETEEETEKEPEAEKEEPEAAAETEKEPEAEKEQPEAAAETEKEPEAAAEKEEEPEAAAETKEEPEAEKEEPATAAEKEEEPEAGKEEPAAEKEESTAAAEKEEPEAAAEEKPEAEETGEIFTIWLVDHLMPDKSWEPRRLTLPKEKLPESKEVELIKDTWKDEIKPGEPAEIHVVEPYVENYPGAPSMHLLLERNPLREHNHQAAVLLEIRTPGSDTVHWKARFVANPASFTSLNADSQSIKDGSKITLFGDQITDQRAEKLWPGDLLEVSEKQDKDLAFAGWSAEAENPGGISDDMKKKLVAEAAEVKTIEKQLEEKVEQEAASSEAETPEEPAEKTI</sequence>
<feature type="compositionally biased region" description="Low complexity" evidence="1">
    <location>
        <begin position="135"/>
        <end position="200"/>
    </location>
</feature>
<feature type="region of interest" description="Disordered" evidence="1">
    <location>
        <begin position="961"/>
        <end position="983"/>
    </location>
</feature>
<feature type="compositionally biased region" description="Basic and acidic residues" evidence="1">
    <location>
        <begin position="666"/>
        <end position="693"/>
    </location>
</feature>
<feature type="compositionally biased region" description="Acidic residues" evidence="1">
    <location>
        <begin position="746"/>
        <end position="761"/>
    </location>
</feature>
<gene>
    <name evidence="2" type="ORF">CCMP2556_LOCUS54000</name>
</gene>
<reference evidence="2 3" key="1">
    <citation type="submission" date="2024-02" db="EMBL/GenBank/DDBJ databases">
        <authorList>
            <person name="Chen Y."/>
            <person name="Shah S."/>
            <person name="Dougan E. K."/>
            <person name="Thang M."/>
            <person name="Chan C."/>
        </authorList>
    </citation>
    <scope>NUCLEOTIDE SEQUENCE [LARGE SCALE GENOMIC DNA]</scope>
</reference>
<feature type="compositionally biased region" description="Gly residues" evidence="1">
    <location>
        <begin position="47"/>
        <end position="56"/>
    </location>
</feature>
<evidence type="ECO:0000313" key="3">
    <source>
        <dbReference type="Proteomes" id="UP001642484"/>
    </source>
</evidence>
<feature type="compositionally biased region" description="Acidic residues" evidence="1">
    <location>
        <begin position="606"/>
        <end position="621"/>
    </location>
</feature>
<feature type="compositionally biased region" description="Low complexity" evidence="1">
    <location>
        <begin position="57"/>
        <end position="67"/>
    </location>
</feature>
<dbReference type="Proteomes" id="UP001642484">
    <property type="component" value="Unassembled WGS sequence"/>
</dbReference>
<feature type="compositionally biased region" description="Basic and acidic residues" evidence="1">
    <location>
        <begin position="23"/>
        <end position="32"/>
    </location>
</feature>
<dbReference type="EMBL" id="CAXAMN010028384">
    <property type="protein sequence ID" value="CAK9116405.1"/>
    <property type="molecule type" value="Genomic_DNA"/>
</dbReference>
<feature type="compositionally biased region" description="Basic and acidic residues" evidence="1">
    <location>
        <begin position="625"/>
        <end position="639"/>
    </location>
</feature>
<feature type="compositionally biased region" description="Basic and acidic residues" evidence="1">
    <location>
        <begin position="726"/>
        <end position="745"/>
    </location>
</feature>
<feature type="region of interest" description="Disordered" evidence="1">
    <location>
        <begin position="1"/>
        <end position="70"/>
    </location>
</feature>
<protein>
    <submittedName>
        <fullName evidence="2">Uncharacterized protein</fullName>
    </submittedName>
</protein>
<comment type="caution">
    <text evidence="2">The sequence shown here is derived from an EMBL/GenBank/DDBJ whole genome shotgun (WGS) entry which is preliminary data.</text>
</comment>